<protein>
    <submittedName>
        <fullName evidence="6">Glutamate ABC transporter substrate-binding protein</fullName>
    </submittedName>
</protein>
<dbReference type="InterPro" id="IPR001638">
    <property type="entry name" value="Solute-binding_3/MltF_N"/>
</dbReference>
<dbReference type="SMART" id="SM00062">
    <property type="entry name" value="PBPb"/>
    <property type="match status" value="1"/>
</dbReference>
<feature type="domain" description="Solute-binding protein family 3/N-terminal" evidence="5">
    <location>
        <begin position="39"/>
        <end position="282"/>
    </location>
</feature>
<dbReference type="EMBL" id="JAZDUE010000004">
    <property type="protein sequence ID" value="MEE4022830.1"/>
    <property type="molecule type" value="Genomic_DNA"/>
</dbReference>
<dbReference type="CDD" id="cd13690">
    <property type="entry name" value="PBP2_GluB"/>
    <property type="match status" value="1"/>
</dbReference>
<evidence type="ECO:0000256" key="3">
    <source>
        <dbReference type="ARBA" id="ARBA00022729"/>
    </source>
</evidence>
<dbReference type="PROSITE" id="PS51257">
    <property type="entry name" value="PROKAR_LIPOPROTEIN"/>
    <property type="match status" value="1"/>
</dbReference>
<keyword evidence="7" id="KW-1185">Reference proteome</keyword>
<dbReference type="PANTHER" id="PTHR30085:SF6">
    <property type="entry name" value="ABC TRANSPORTER GLUTAMINE-BINDING PROTEIN GLNH"/>
    <property type="match status" value="1"/>
</dbReference>
<comment type="caution">
    <text evidence="6">The sequence shown here is derived from an EMBL/GenBank/DDBJ whole genome shotgun (WGS) entry which is preliminary data.</text>
</comment>
<evidence type="ECO:0000256" key="1">
    <source>
        <dbReference type="ARBA" id="ARBA00010333"/>
    </source>
</evidence>
<feature type="compositionally biased region" description="Polar residues" evidence="4">
    <location>
        <begin position="319"/>
        <end position="329"/>
    </location>
</feature>
<proteinExistence type="inferred from homology"/>
<gene>
    <name evidence="6" type="ORF">V1Y59_07055</name>
</gene>
<feature type="region of interest" description="Disordered" evidence="4">
    <location>
        <begin position="300"/>
        <end position="329"/>
    </location>
</feature>
<reference evidence="6 7" key="1">
    <citation type="submission" date="2024-01" db="EMBL/GenBank/DDBJ databases">
        <title>Draft genome sequence of Gordonia sp. PKS22-38.</title>
        <authorList>
            <person name="Suphannarot A."/>
            <person name="Mingma R."/>
        </authorList>
    </citation>
    <scope>NUCLEOTIDE SEQUENCE [LARGE SCALE GENOMIC DNA]</scope>
    <source>
        <strain evidence="6 7">PKS22-38</strain>
    </source>
</reference>
<sequence>MTTSRTGRLVTTLAIVAVVASGCFGSDPRDLLDSIRDGSVILGTKFDQPGLGIRNADESVTGFDPAVATFVVARIADSMGVSEPRSRWRETPSTQRETLIENGQVDMIAATYSITPERAEEVDFAGPYLVNYQGLLVRADDASITTLTDLDAGKTLCSVTGSTSAENVTAQLPSVQLQEYDTASSCVEALRRGRVDALTTDEVILAGYENRYPGEFTLVDMTYPADACVDGTLKRAGAPFSTERYGIGLGAGQSETVTAVNEALVAMMEPAADGRSPWERALRDAIGDAQVDRMIARAAEPGSPFDFTPDPGDLDFLEETTTPCSAEST</sequence>
<keyword evidence="3" id="KW-0732">Signal</keyword>
<comment type="similarity">
    <text evidence="1">Belongs to the bacterial solute-binding protein 3 family.</text>
</comment>
<dbReference type="PANTHER" id="PTHR30085">
    <property type="entry name" value="AMINO ACID ABC TRANSPORTER PERMEASE"/>
    <property type="match status" value="1"/>
</dbReference>
<keyword evidence="2" id="KW-0813">Transport</keyword>
<organism evidence="6 7">
    <name type="scientific">Gordonia prachuapensis</name>
    <dbReference type="NCBI Taxonomy" id="3115651"/>
    <lineage>
        <taxon>Bacteria</taxon>
        <taxon>Bacillati</taxon>
        <taxon>Actinomycetota</taxon>
        <taxon>Actinomycetes</taxon>
        <taxon>Mycobacteriales</taxon>
        <taxon>Gordoniaceae</taxon>
        <taxon>Gordonia</taxon>
    </lineage>
</organism>
<evidence type="ECO:0000313" key="7">
    <source>
        <dbReference type="Proteomes" id="UP001335729"/>
    </source>
</evidence>
<accession>A0ABU7MR81</accession>
<dbReference type="InterPro" id="IPR051455">
    <property type="entry name" value="Bact_solute-bind_prot3"/>
</dbReference>
<dbReference type="SUPFAM" id="SSF53850">
    <property type="entry name" value="Periplasmic binding protein-like II"/>
    <property type="match status" value="1"/>
</dbReference>
<evidence type="ECO:0000259" key="5">
    <source>
        <dbReference type="SMART" id="SM00062"/>
    </source>
</evidence>
<dbReference type="Pfam" id="PF00497">
    <property type="entry name" value="SBP_bac_3"/>
    <property type="match status" value="1"/>
</dbReference>
<dbReference type="RefSeq" id="WP_330504105.1">
    <property type="nucleotide sequence ID" value="NZ_JAZDUE010000004.1"/>
</dbReference>
<dbReference type="Gene3D" id="3.40.190.10">
    <property type="entry name" value="Periplasmic binding protein-like II"/>
    <property type="match status" value="2"/>
</dbReference>
<evidence type="ECO:0000256" key="4">
    <source>
        <dbReference type="SAM" id="MobiDB-lite"/>
    </source>
</evidence>
<name>A0ABU7MR81_9ACTN</name>
<evidence type="ECO:0000313" key="6">
    <source>
        <dbReference type="EMBL" id="MEE4022830.1"/>
    </source>
</evidence>
<dbReference type="Proteomes" id="UP001335729">
    <property type="component" value="Unassembled WGS sequence"/>
</dbReference>
<evidence type="ECO:0000256" key="2">
    <source>
        <dbReference type="ARBA" id="ARBA00022448"/>
    </source>
</evidence>